<dbReference type="Proteomes" id="UP000034841">
    <property type="component" value="Unassembled WGS sequence"/>
</dbReference>
<dbReference type="Pfam" id="PF00388">
    <property type="entry name" value="PI-PLC-X"/>
    <property type="match status" value="1"/>
</dbReference>
<dbReference type="InterPro" id="IPR051057">
    <property type="entry name" value="PI-PLC_domain"/>
</dbReference>
<dbReference type="GO" id="GO:0004436">
    <property type="term" value="F:phosphatidylinositol diacylglycerol-lyase activity"/>
    <property type="evidence" value="ECO:0007669"/>
    <property type="project" value="UniProtKB-EC"/>
</dbReference>
<dbReference type="EMBL" id="LBBL01000021">
    <property type="protein sequence ID" value="KKF96985.1"/>
    <property type="molecule type" value="Genomic_DNA"/>
</dbReference>
<dbReference type="CDD" id="cd08586">
    <property type="entry name" value="PI-PLCc_BcPLC_like"/>
    <property type="match status" value="1"/>
</dbReference>
<keyword evidence="3" id="KW-1185">Reference proteome</keyword>
<proteinExistence type="predicted"/>
<organism evidence="2 3">
    <name type="scientific">Ceratocystis fimbriata f. sp. platani</name>
    <dbReference type="NCBI Taxonomy" id="88771"/>
    <lineage>
        <taxon>Eukaryota</taxon>
        <taxon>Fungi</taxon>
        <taxon>Dikarya</taxon>
        <taxon>Ascomycota</taxon>
        <taxon>Pezizomycotina</taxon>
        <taxon>Sordariomycetes</taxon>
        <taxon>Hypocreomycetidae</taxon>
        <taxon>Microascales</taxon>
        <taxon>Ceratocystidaceae</taxon>
        <taxon>Ceratocystis</taxon>
    </lineage>
</organism>
<dbReference type="AlphaFoldDB" id="A0A0F8B7S1"/>
<dbReference type="OrthoDB" id="1046782at2759"/>
<gene>
    <name evidence="2" type="ORF">CFO_g640</name>
</gene>
<dbReference type="PANTHER" id="PTHR13593">
    <property type="match status" value="1"/>
</dbReference>
<dbReference type="InterPro" id="IPR017946">
    <property type="entry name" value="PLC-like_Pdiesterase_TIM-brl"/>
</dbReference>
<dbReference type="PANTHER" id="PTHR13593:SF113">
    <property type="entry name" value="SI:DKEY-266F7.9"/>
    <property type="match status" value="1"/>
</dbReference>
<dbReference type="GO" id="GO:0006629">
    <property type="term" value="P:lipid metabolic process"/>
    <property type="evidence" value="ECO:0007669"/>
    <property type="project" value="InterPro"/>
</dbReference>
<accession>A0A0F8B7S1</accession>
<dbReference type="SUPFAM" id="SSF51695">
    <property type="entry name" value="PLC-like phosphodiesterases"/>
    <property type="match status" value="1"/>
</dbReference>
<dbReference type="InterPro" id="IPR000909">
    <property type="entry name" value="PLipase_C_PInositol-sp_X_dom"/>
</dbReference>
<feature type="domain" description="Phosphatidylinositol-specific phospholipase C X" evidence="1">
    <location>
        <begin position="154"/>
        <end position="300"/>
    </location>
</feature>
<keyword evidence="2" id="KW-0456">Lyase</keyword>
<evidence type="ECO:0000259" key="1">
    <source>
        <dbReference type="SMART" id="SM00148"/>
    </source>
</evidence>
<reference evidence="2 3" key="1">
    <citation type="submission" date="2015-04" db="EMBL/GenBank/DDBJ databases">
        <title>Genome sequence of Ceratocystis platani, a major pathogen of plane trees.</title>
        <authorList>
            <person name="Belbahri L."/>
        </authorList>
    </citation>
    <scope>NUCLEOTIDE SEQUENCE [LARGE SCALE GENOMIC DNA]</scope>
    <source>
        <strain evidence="2 3">CFO</strain>
    </source>
</reference>
<dbReference type="SMART" id="SM00148">
    <property type="entry name" value="PLCXc"/>
    <property type="match status" value="1"/>
</dbReference>
<evidence type="ECO:0000313" key="3">
    <source>
        <dbReference type="Proteomes" id="UP000034841"/>
    </source>
</evidence>
<dbReference type="Gene3D" id="3.20.20.190">
    <property type="entry name" value="Phosphatidylinositol (PI) phosphodiesterase"/>
    <property type="match status" value="1"/>
</dbReference>
<dbReference type="EC" id="4.6.1.13" evidence="2"/>
<sequence>MTHLSIRNLTSKPLKLVRFERFDGSKESTGTTLGNVVGTVSSFLNATDFSRTKLVVKSDAKHEQDISIDLPAFETRETDIEVPNKPDNEVVRLQFEHEEKKYETDVPSPGKKSSELKSLDGGDLQITAVFVRGTGLITLLSSARLNQWMGKLADDISLTCLSIPGTHNSPTCYVALPSVRCQAVDVREQLANGVRFLDVRVSVDPDNDEMALVHSAFPISLTGHKYFHDMVESVHSFLEENPSETVIMSVKREGTGKGTDADLGKHLHNRHISTKSESWWTGSGIPTLGEARGKIILMSRFRPDQEHQDRCGIQAAPWPDNCEDALAAGGLVRVQDFYEVTESTNIEKKRELSCAHLERAAEHQGNSSHIFVNFLTASNFFNATCWPERIAAKLNPSIIEYLCGCHGITGKGPQNLDVGDGATGIVVTDWVGANGDWDLVLCIVGMNAKLVR</sequence>
<protein>
    <submittedName>
        <fullName evidence="2">1-phosphatidylinositol phosphodiesterase</fullName>
        <ecNumber evidence="2">4.6.1.13</ecNumber>
    </submittedName>
</protein>
<evidence type="ECO:0000313" key="2">
    <source>
        <dbReference type="EMBL" id="KKF96985.1"/>
    </source>
</evidence>
<dbReference type="GO" id="GO:0008081">
    <property type="term" value="F:phosphoric diester hydrolase activity"/>
    <property type="evidence" value="ECO:0007669"/>
    <property type="project" value="InterPro"/>
</dbReference>
<comment type="caution">
    <text evidence="2">The sequence shown here is derived from an EMBL/GenBank/DDBJ whole genome shotgun (WGS) entry which is preliminary data.</text>
</comment>
<dbReference type="PROSITE" id="PS50007">
    <property type="entry name" value="PIPLC_X_DOMAIN"/>
    <property type="match status" value="1"/>
</dbReference>
<name>A0A0F8B7S1_CERFI</name>